<organism evidence="1 2">
    <name type="scientific">Sporanaerobium hydrogeniformans</name>
    <dbReference type="NCBI Taxonomy" id="3072179"/>
    <lineage>
        <taxon>Bacteria</taxon>
        <taxon>Bacillati</taxon>
        <taxon>Bacillota</taxon>
        <taxon>Clostridia</taxon>
        <taxon>Lachnospirales</taxon>
        <taxon>Lachnospiraceae</taxon>
        <taxon>Sporanaerobium</taxon>
    </lineage>
</organism>
<accession>A0AC61DBK3</accession>
<reference evidence="1" key="1">
    <citation type="submission" date="2017-10" db="EMBL/GenBank/DDBJ databases">
        <title>Genome sequence of cellulolytic Lachnospiraceae bacterium XHS1971 isolated from hotspring sediment.</title>
        <authorList>
            <person name="Vasudevan G."/>
            <person name="Joshi A.J."/>
            <person name="Hivarkar S."/>
            <person name="Lanjekar V.B."/>
            <person name="Dhakephalkar P.K."/>
            <person name="Dagar S."/>
        </authorList>
    </citation>
    <scope>NUCLEOTIDE SEQUENCE</scope>
    <source>
        <strain evidence="1">XHS1971</strain>
    </source>
</reference>
<protein>
    <submittedName>
        <fullName evidence="1">Glycosyltransferase family 1 protein</fullName>
    </submittedName>
</protein>
<comment type="caution">
    <text evidence="1">The sequence shown here is derived from an EMBL/GenBank/DDBJ whole genome shotgun (WGS) entry which is preliminary data.</text>
</comment>
<gene>
    <name evidence="1" type="ORF">CS063_11780</name>
</gene>
<name>A0AC61DBK3_9FIRM</name>
<evidence type="ECO:0000313" key="2">
    <source>
        <dbReference type="Proteomes" id="UP000224460"/>
    </source>
</evidence>
<keyword evidence="2" id="KW-1185">Reference proteome</keyword>
<dbReference type="EMBL" id="PEDL01000013">
    <property type="protein sequence ID" value="PHV70150.1"/>
    <property type="molecule type" value="Genomic_DNA"/>
</dbReference>
<proteinExistence type="predicted"/>
<evidence type="ECO:0000313" key="1">
    <source>
        <dbReference type="EMBL" id="PHV70150.1"/>
    </source>
</evidence>
<sequence length="375" mass="43494">MEKNKKVLFVAGVDIHIKYFHLPYLHYFKEQGYEVHVATNSSAALPYCDRKHGISMARSPFKACNIHGYKELKKLIERENFELIHCHMPMAAFLTRLAAKRNRKTGTKVIYTAHGFHFFKGAPLLNWLIYYPIEKVLAHYTDCLITINEEDFFRARKHRFAAKQIEKVNGVGIDLKRFKAVSVEEKQDLRKRYGYEKEDFILMYVAEIRKQKGQQELIECIPRLKEYIPHLKLLLVGGDGRNGYCQKLCKELQVEEQIDFLGLRNDIPQLLSIADLYVAPSQREGLPVNVMEAIASGLPICATKIRGHVDLIQDEVNGKLFEKGNKEELISIICEIYAKKTKVASWIQQELIDVKRYEIDNVKQALVKIYEAYIK</sequence>
<dbReference type="Proteomes" id="UP000224460">
    <property type="component" value="Unassembled WGS sequence"/>
</dbReference>